<comment type="caution">
    <text evidence="1">The sequence shown here is derived from an EMBL/GenBank/DDBJ whole genome shotgun (WGS) entry which is preliminary data.</text>
</comment>
<proteinExistence type="predicted"/>
<evidence type="ECO:0000313" key="2">
    <source>
        <dbReference type="Proteomes" id="UP001189429"/>
    </source>
</evidence>
<organism evidence="1 2">
    <name type="scientific">Prorocentrum cordatum</name>
    <dbReference type="NCBI Taxonomy" id="2364126"/>
    <lineage>
        <taxon>Eukaryota</taxon>
        <taxon>Sar</taxon>
        <taxon>Alveolata</taxon>
        <taxon>Dinophyceae</taxon>
        <taxon>Prorocentrales</taxon>
        <taxon>Prorocentraceae</taxon>
        <taxon>Prorocentrum</taxon>
    </lineage>
</organism>
<sequence length="103" mass="11288">MSSVSSALLEVGSASLASSRVRWGPALTRRGGGRVAGLSRRNRCWRHSTPSGRGLPAERRWSIILFRSMVWASWHINKKSEVGDLLAVPEAGPWALTEDCRAC</sequence>
<accession>A0ABN9PXM7</accession>
<dbReference type="Proteomes" id="UP001189429">
    <property type="component" value="Unassembled WGS sequence"/>
</dbReference>
<name>A0ABN9PXM7_9DINO</name>
<evidence type="ECO:0000313" key="1">
    <source>
        <dbReference type="EMBL" id="CAK0798070.1"/>
    </source>
</evidence>
<keyword evidence="2" id="KW-1185">Reference proteome</keyword>
<protein>
    <submittedName>
        <fullName evidence="1">Uncharacterized protein</fullName>
    </submittedName>
</protein>
<dbReference type="EMBL" id="CAUYUJ010001887">
    <property type="protein sequence ID" value="CAK0798070.1"/>
    <property type="molecule type" value="Genomic_DNA"/>
</dbReference>
<gene>
    <name evidence="1" type="ORF">PCOR1329_LOCUS6967</name>
</gene>
<reference evidence="1" key="1">
    <citation type="submission" date="2023-10" db="EMBL/GenBank/DDBJ databases">
        <authorList>
            <person name="Chen Y."/>
            <person name="Shah S."/>
            <person name="Dougan E. K."/>
            <person name="Thang M."/>
            <person name="Chan C."/>
        </authorList>
    </citation>
    <scope>NUCLEOTIDE SEQUENCE [LARGE SCALE GENOMIC DNA]</scope>
</reference>